<evidence type="ECO:0000313" key="2">
    <source>
        <dbReference type="Proteomes" id="UP001066276"/>
    </source>
</evidence>
<dbReference type="SUPFAM" id="SSF56219">
    <property type="entry name" value="DNase I-like"/>
    <property type="match status" value="1"/>
</dbReference>
<proteinExistence type="predicted"/>
<reference evidence="1" key="1">
    <citation type="journal article" date="2022" name="bioRxiv">
        <title>Sequencing and chromosome-scale assembly of the giantPleurodeles waltlgenome.</title>
        <authorList>
            <person name="Brown T."/>
            <person name="Elewa A."/>
            <person name="Iarovenko S."/>
            <person name="Subramanian E."/>
            <person name="Araus A.J."/>
            <person name="Petzold A."/>
            <person name="Susuki M."/>
            <person name="Suzuki K.-i.T."/>
            <person name="Hayashi T."/>
            <person name="Toyoda A."/>
            <person name="Oliveira C."/>
            <person name="Osipova E."/>
            <person name="Leigh N.D."/>
            <person name="Simon A."/>
            <person name="Yun M.H."/>
        </authorList>
    </citation>
    <scope>NUCLEOTIDE SEQUENCE</scope>
    <source>
        <strain evidence="1">20211129_DDA</strain>
        <tissue evidence="1">Liver</tissue>
    </source>
</reference>
<dbReference type="EMBL" id="JANPWB010000007">
    <property type="protein sequence ID" value="KAJ1168356.1"/>
    <property type="molecule type" value="Genomic_DNA"/>
</dbReference>
<protein>
    <submittedName>
        <fullName evidence="1">Uncharacterized protein</fullName>
    </submittedName>
</protein>
<dbReference type="InterPro" id="IPR036691">
    <property type="entry name" value="Endo/exonu/phosph_ase_sf"/>
</dbReference>
<evidence type="ECO:0000313" key="1">
    <source>
        <dbReference type="EMBL" id="KAJ1168356.1"/>
    </source>
</evidence>
<dbReference type="Gene3D" id="3.60.10.10">
    <property type="entry name" value="Endonuclease/exonuclease/phosphatase"/>
    <property type="match status" value="1"/>
</dbReference>
<gene>
    <name evidence="1" type="ORF">NDU88_000282</name>
</gene>
<accession>A0AAV7SWK6</accession>
<name>A0AAV7SWK6_PLEWA</name>
<dbReference type="Proteomes" id="UP001066276">
    <property type="component" value="Chromosome 4_1"/>
</dbReference>
<comment type="caution">
    <text evidence="1">The sequence shown here is derived from an EMBL/GenBank/DDBJ whole genome shotgun (WGS) entry which is preliminary data.</text>
</comment>
<keyword evidence="2" id="KW-1185">Reference proteome</keyword>
<organism evidence="1 2">
    <name type="scientific">Pleurodeles waltl</name>
    <name type="common">Iberian ribbed newt</name>
    <dbReference type="NCBI Taxonomy" id="8319"/>
    <lineage>
        <taxon>Eukaryota</taxon>
        <taxon>Metazoa</taxon>
        <taxon>Chordata</taxon>
        <taxon>Craniata</taxon>
        <taxon>Vertebrata</taxon>
        <taxon>Euteleostomi</taxon>
        <taxon>Amphibia</taxon>
        <taxon>Batrachia</taxon>
        <taxon>Caudata</taxon>
        <taxon>Salamandroidea</taxon>
        <taxon>Salamandridae</taxon>
        <taxon>Pleurodelinae</taxon>
        <taxon>Pleurodeles</taxon>
    </lineage>
</organism>
<dbReference type="AlphaFoldDB" id="A0AAV7SWK6"/>
<sequence>MNLVADLGLDRLSRTVGPAAPTALRSFMDSFGLVDLWREQNPGTRQFTYYSVPHNCSSRLDYLFTAGASVSRFREAMHYSRGISDHFKVGGTLIGQSRSYSVPPRLDPWHLRDNSFADKMRERATQYFEENLVSVVSACTLWETFKTVISGHAQDVIGTQKKERNMQAANIEREIATLKARFAAGGEAECDLQHQL</sequence>